<evidence type="ECO:0000313" key="1">
    <source>
        <dbReference type="EMBL" id="JAI00485.1"/>
    </source>
</evidence>
<proteinExistence type="predicted"/>
<sequence length="48" mass="5849">MKRVRFFYKIAKVLVIFFKLIHKSRKCWKLQPFPLAINLFSLYICSVN</sequence>
<dbReference type="AlphaFoldDB" id="A0A0E9XCW3"/>
<reference evidence="1" key="1">
    <citation type="submission" date="2014-11" db="EMBL/GenBank/DDBJ databases">
        <authorList>
            <person name="Amaro Gonzalez C."/>
        </authorList>
    </citation>
    <scope>NUCLEOTIDE SEQUENCE</scope>
</reference>
<organism evidence="1">
    <name type="scientific">Anguilla anguilla</name>
    <name type="common">European freshwater eel</name>
    <name type="synonym">Muraena anguilla</name>
    <dbReference type="NCBI Taxonomy" id="7936"/>
    <lineage>
        <taxon>Eukaryota</taxon>
        <taxon>Metazoa</taxon>
        <taxon>Chordata</taxon>
        <taxon>Craniata</taxon>
        <taxon>Vertebrata</taxon>
        <taxon>Euteleostomi</taxon>
        <taxon>Actinopterygii</taxon>
        <taxon>Neopterygii</taxon>
        <taxon>Teleostei</taxon>
        <taxon>Anguilliformes</taxon>
        <taxon>Anguillidae</taxon>
        <taxon>Anguilla</taxon>
    </lineage>
</organism>
<reference evidence="1" key="2">
    <citation type="journal article" date="2015" name="Fish Shellfish Immunol.">
        <title>Early steps in the European eel (Anguilla anguilla)-Vibrio vulnificus interaction in the gills: Role of the RtxA13 toxin.</title>
        <authorList>
            <person name="Callol A."/>
            <person name="Pajuelo D."/>
            <person name="Ebbesson L."/>
            <person name="Teles M."/>
            <person name="MacKenzie S."/>
            <person name="Amaro C."/>
        </authorList>
    </citation>
    <scope>NUCLEOTIDE SEQUENCE</scope>
</reference>
<dbReference type="EMBL" id="GBXM01008093">
    <property type="protein sequence ID" value="JAI00485.1"/>
    <property type="molecule type" value="Transcribed_RNA"/>
</dbReference>
<protein>
    <submittedName>
        <fullName evidence="1">Uncharacterized protein</fullName>
    </submittedName>
</protein>
<accession>A0A0E9XCW3</accession>
<name>A0A0E9XCW3_ANGAN</name>